<evidence type="ECO:0000256" key="1">
    <source>
        <dbReference type="SAM" id="MobiDB-lite"/>
    </source>
</evidence>
<feature type="region of interest" description="Disordered" evidence="1">
    <location>
        <begin position="1"/>
        <end position="42"/>
    </location>
</feature>
<dbReference type="Proteomes" id="UP000076858">
    <property type="component" value="Unassembled WGS sequence"/>
</dbReference>
<gene>
    <name evidence="2" type="ORF">APZ42_002944</name>
</gene>
<sequence length="113" mass="13420">EKFESKSGLFETTRRRKGRRWVRQGHAGPTAPGQRGRRRWRWTSPDDSVRINAILVLIPATRRFASDLVVQHTQQKRPGHHVKVCTPDRQQTILYRRAVHFPEEEDLFLIFFF</sequence>
<proteinExistence type="predicted"/>
<accession>A0A164HXY2</accession>
<name>A0A164HXY2_9CRUS</name>
<comment type="caution">
    <text evidence="2">The sequence shown here is derived from an EMBL/GenBank/DDBJ whole genome shotgun (WGS) entry which is preliminary data.</text>
</comment>
<evidence type="ECO:0000313" key="3">
    <source>
        <dbReference type="Proteomes" id="UP000076858"/>
    </source>
</evidence>
<keyword evidence="3" id="KW-1185">Reference proteome</keyword>
<protein>
    <submittedName>
        <fullName evidence="2">Uncharacterized protein</fullName>
    </submittedName>
</protein>
<feature type="non-terminal residue" evidence="2">
    <location>
        <position position="1"/>
    </location>
</feature>
<evidence type="ECO:0000313" key="2">
    <source>
        <dbReference type="EMBL" id="KZS00673.1"/>
    </source>
</evidence>
<dbReference type="EMBL" id="LRGB01008992">
    <property type="protein sequence ID" value="KZS00673.1"/>
    <property type="molecule type" value="Genomic_DNA"/>
</dbReference>
<organism evidence="2 3">
    <name type="scientific">Daphnia magna</name>
    <dbReference type="NCBI Taxonomy" id="35525"/>
    <lineage>
        <taxon>Eukaryota</taxon>
        <taxon>Metazoa</taxon>
        <taxon>Ecdysozoa</taxon>
        <taxon>Arthropoda</taxon>
        <taxon>Crustacea</taxon>
        <taxon>Branchiopoda</taxon>
        <taxon>Diplostraca</taxon>
        <taxon>Cladocera</taxon>
        <taxon>Anomopoda</taxon>
        <taxon>Daphniidae</taxon>
        <taxon>Daphnia</taxon>
    </lineage>
</organism>
<feature type="non-terminal residue" evidence="2">
    <location>
        <position position="113"/>
    </location>
</feature>
<dbReference type="AlphaFoldDB" id="A0A164HXY2"/>
<feature type="compositionally biased region" description="Basic residues" evidence="1">
    <location>
        <begin position="14"/>
        <end position="23"/>
    </location>
</feature>
<reference evidence="2 3" key="1">
    <citation type="submission" date="2016-03" db="EMBL/GenBank/DDBJ databases">
        <title>EvidentialGene: Evidence-directed Construction of Genes on Genomes.</title>
        <authorList>
            <person name="Gilbert D.G."/>
            <person name="Choi J.-H."/>
            <person name="Mockaitis K."/>
            <person name="Colbourne J."/>
            <person name="Pfrender M."/>
        </authorList>
    </citation>
    <scope>NUCLEOTIDE SEQUENCE [LARGE SCALE GENOMIC DNA]</scope>
    <source>
        <strain evidence="2 3">Xinb3</strain>
        <tissue evidence="2">Complete organism</tissue>
    </source>
</reference>